<dbReference type="GO" id="GO:0005740">
    <property type="term" value="C:mitochondrial envelope"/>
    <property type="evidence" value="ECO:0007669"/>
    <property type="project" value="InterPro"/>
</dbReference>
<proteinExistence type="predicted"/>
<evidence type="ECO:0000256" key="4">
    <source>
        <dbReference type="PIRSR" id="PIRSR602124-3"/>
    </source>
</evidence>
<dbReference type="RefSeq" id="XP_003746148.1">
    <property type="nucleotide sequence ID" value="XM_003746100.2"/>
</dbReference>
<feature type="modified residue" description="N6-acetyllysine" evidence="4">
    <location>
        <position position="60"/>
    </location>
</feature>
<evidence type="ECO:0000313" key="6">
    <source>
        <dbReference type="RefSeq" id="XP_003746148.1"/>
    </source>
</evidence>
<dbReference type="Gene3D" id="2.60.11.10">
    <property type="entry name" value="Cytochrome c oxidase, subunit Vb"/>
    <property type="match status" value="1"/>
</dbReference>
<dbReference type="PROSITE" id="PS51359">
    <property type="entry name" value="COX5B_2"/>
    <property type="match status" value="1"/>
</dbReference>
<evidence type="ECO:0000256" key="2">
    <source>
        <dbReference type="ARBA" id="ARBA00022833"/>
    </source>
</evidence>
<feature type="binding site" evidence="3">
    <location>
        <position position="105"/>
    </location>
    <ligand>
        <name>Zn(2+)</name>
        <dbReference type="ChEBI" id="CHEBI:29105"/>
    </ligand>
</feature>
<feature type="modified residue" description="N6-acetyllysine" evidence="4">
    <location>
        <position position="78"/>
    </location>
</feature>
<dbReference type="KEGG" id="goe:100906082"/>
<feature type="binding site" evidence="3">
    <location>
        <position position="83"/>
    </location>
    <ligand>
        <name>Zn(2+)</name>
        <dbReference type="ChEBI" id="CHEBI:29105"/>
    </ligand>
</feature>
<feature type="modified residue" description="N6-acetyllysine" evidence="4">
    <location>
        <position position="112"/>
    </location>
</feature>
<dbReference type="Pfam" id="PF01215">
    <property type="entry name" value="COX5B"/>
    <property type="match status" value="1"/>
</dbReference>
<reference evidence="6" key="1">
    <citation type="submission" date="2025-08" db="UniProtKB">
        <authorList>
            <consortium name="RefSeq"/>
        </authorList>
    </citation>
    <scope>IDENTIFICATION</scope>
</reference>
<feature type="binding site" evidence="3">
    <location>
        <position position="85"/>
    </location>
    <ligand>
        <name>Zn(2+)</name>
        <dbReference type="ChEBI" id="CHEBI:29105"/>
    </ligand>
</feature>
<dbReference type="SUPFAM" id="SSF57802">
    <property type="entry name" value="Rubredoxin-like"/>
    <property type="match status" value="1"/>
</dbReference>
<dbReference type="InterPro" id="IPR036972">
    <property type="entry name" value="Cyt_c_oxidase_su5b_sf"/>
</dbReference>
<dbReference type="GO" id="GO:0006123">
    <property type="term" value="P:mitochondrial electron transport, cytochrome c to oxygen"/>
    <property type="evidence" value="ECO:0007669"/>
    <property type="project" value="InterPro"/>
</dbReference>
<evidence type="ECO:0000256" key="3">
    <source>
        <dbReference type="PIRSR" id="PIRSR602124-1"/>
    </source>
</evidence>
<dbReference type="PANTHER" id="PTHR10122">
    <property type="entry name" value="CYTOCHROME C OXIDASE SUBUNIT 5B, MITOCHONDRIAL"/>
    <property type="match status" value="1"/>
</dbReference>
<keyword evidence="5" id="KW-1185">Reference proteome</keyword>
<sequence>MALLTAARCLVRVNVPSIGVRSFCERKIHDHFEHATGKEKYELEAIRSGNLDPFDEAPRKRGVGTKDQPNLVPSIKEKRLVGCICEEDAVVINYMWVHKGELRRCMCGHWFKLVDRD</sequence>
<evidence type="ECO:0000256" key="1">
    <source>
        <dbReference type="ARBA" id="ARBA00022723"/>
    </source>
</evidence>
<dbReference type="CDD" id="cd00924">
    <property type="entry name" value="Cyt_c_Oxidase_Vb"/>
    <property type="match status" value="1"/>
</dbReference>
<dbReference type="GeneID" id="100906082"/>
<protein>
    <submittedName>
        <fullName evidence="6">Cytochrome c oxidase subunit 5B, mitochondrial</fullName>
    </submittedName>
</protein>
<dbReference type="AlphaFoldDB" id="A0AAJ6QWL7"/>
<dbReference type="GO" id="GO:0045277">
    <property type="term" value="C:respiratory chain complex IV"/>
    <property type="evidence" value="ECO:0007669"/>
    <property type="project" value="InterPro"/>
</dbReference>
<dbReference type="GO" id="GO:0046872">
    <property type="term" value="F:metal ion binding"/>
    <property type="evidence" value="ECO:0007669"/>
    <property type="project" value="UniProtKB-KW"/>
</dbReference>
<keyword evidence="2 3" id="KW-0862">Zinc</keyword>
<accession>A0AAJ6QWL7</accession>
<feature type="binding site" evidence="3">
    <location>
        <position position="107"/>
    </location>
    <ligand>
        <name>Zn(2+)</name>
        <dbReference type="ChEBI" id="CHEBI:29105"/>
    </ligand>
</feature>
<name>A0AAJ6QWL7_9ACAR</name>
<evidence type="ECO:0000313" key="5">
    <source>
        <dbReference type="Proteomes" id="UP000694867"/>
    </source>
</evidence>
<organism evidence="5 6">
    <name type="scientific">Galendromus occidentalis</name>
    <name type="common">western predatory mite</name>
    <dbReference type="NCBI Taxonomy" id="34638"/>
    <lineage>
        <taxon>Eukaryota</taxon>
        <taxon>Metazoa</taxon>
        <taxon>Ecdysozoa</taxon>
        <taxon>Arthropoda</taxon>
        <taxon>Chelicerata</taxon>
        <taxon>Arachnida</taxon>
        <taxon>Acari</taxon>
        <taxon>Parasitiformes</taxon>
        <taxon>Mesostigmata</taxon>
        <taxon>Gamasina</taxon>
        <taxon>Phytoseioidea</taxon>
        <taxon>Phytoseiidae</taxon>
        <taxon>Typhlodrominae</taxon>
        <taxon>Galendromus</taxon>
    </lineage>
</organism>
<dbReference type="Proteomes" id="UP000694867">
    <property type="component" value="Unplaced"/>
</dbReference>
<keyword evidence="1 3" id="KW-0479">Metal-binding</keyword>
<dbReference type="FunFam" id="2.60.11.10:FF:000004">
    <property type="entry name" value="Cytochrome c oxidase subunit 5B"/>
    <property type="match status" value="1"/>
</dbReference>
<dbReference type="PANTHER" id="PTHR10122:SF0">
    <property type="entry name" value="CYTOCHROME C OXIDASE SUBUNIT 5B, ISOFORM A-RELATED"/>
    <property type="match status" value="1"/>
</dbReference>
<dbReference type="InterPro" id="IPR002124">
    <property type="entry name" value="Cyt_c_oxidase_su5b"/>
</dbReference>
<gene>
    <name evidence="6" type="primary">LOC100906082</name>
</gene>